<protein>
    <recommendedName>
        <fullName evidence="10">TonB-dependent receptor</fullName>
    </recommendedName>
</protein>
<keyword evidence="9" id="KW-1185">Reference proteome</keyword>
<dbReference type="SUPFAM" id="SSF56935">
    <property type="entry name" value="Porins"/>
    <property type="match status" value="1"/>
</dbReference>
<evidence type="ECO:0008006" key="10">
    <source>
        <dbReference type="Google" id="ProtNLM"/>
    </source>
</evidence>
<dbReference type="RefSeq" id="WP_188159929.1">
    <property type="nucleotide sequence ID" value="NZ_BMGH01000001.1"/>
</dbReference>
<gene>
    <name evidence="8" type="ORF">GCM10011342_07330</name>
</gene>
<evidence type="ECO:0000313" key="9">
    <source>
        <dbReference type="Proteomes" id="UP000613582"/>
    </source>
</evidence>
<keyword evidence="3" id="KW-0998">Cell outer membrane</keyword>
<dbReference type="Proteomes" id="UP000613582">
    <property type="component" value="Unassembled WGS sequence"/>
</dbReference>
<dbReference type="Gene3D" id="2.170.130.10">
    <property type="entry name" value="TonB-dependent receptor, plug domain"/>
    <property type="match status" value="1"/>
</dbReference>
<feature type="signal peptide" evidence="5">
    <location>
        <begin position="1"/>
        <end position="31"/>
    </location>
</feature>
<name>A0A8J2V5E1_9PROT</name>
<evidence type="ECO:0000313" key="8">
    <source>
        <dbReference type="EMBL" id="GGD00850.1"/>
    </source>
</evidence>
<keyword evidence="5" id="KW-0732">Signal</keyword>
<proteinExistence type="inferred from homology"/>
<dbReference type="InterPro" id="IPR036942">
    <property type="entry name" value="Beta-barrel_TonB_sf"/>
</dbReference>
<comment type="similarity">
    <text evidence="4">Belongs to the TonB-dependent receptor family.</text>
</comment>
<dbReference type="Gene3D" id="2.40.170.20">
    <property type="entry name" value="TonB-dependent receptor, beta-barrel domain"/>
    <property type="match status" value="1"/>
</dbReference>
<evidence type="ECO:0000256" key="4">
    <source>
        <dbReference type="RuleBase" id="RU003357"/>
    </source>
</evidence>
<dbReference type="PANTHER" id="PTHR40980:SF3">
    <property type="entry name" value="TONB-DEPENDENT RECEPTOR-LIKE BETA-BARREL DOMAIN-CONTAINING PROTEIN"/>
    <property type="match status" value="1"/>
</dbReference>
<keyword evidence="4" id="KW-0798">TonB box</keyword>
<organism evidence="8 9">
    <name type="scientific">Aquisalinus flavus</name>
    <dbReference type="NCBI Taxonomy" id="1526572"/>
    <lineage>
        <taxon>Bacteria</taxon>
        <taxon>Pseudomonadati</taxon>
        <taxon>Pseudomonadota</taxon>
        <taxon>Alphaproteobacteria</taxon>
        <taxon>Parvularculales</taxon>
        <taxon>Parvularculaceae</taxon>
        <taxon>Aquisalinus</taxon>
    </lineage>
</organism>
<dbReference type="InterPro" id="IPR037066">
    <property type="entry name" value="Plug_dom_sf"/>
</dbReference>
<dbReference type="Pfam" id="PF07715">
    <property type="entry name" value="Plug"/>
    <property type="match status" value="1"/>
</dbReference>
<evidence type="ECO:0000256" key="3">
    <source>
        <dbReference type="ARBA" id="ARBA00023237"/>
    </source>
</evidence>
<feature type="domain" description="TonB-dependent receptor plug" evidence="7">
    <location>
        <begin position="70"/>
        <end position="159"/>
    </location>
</feature>
<dbReference type="Pfam" id="PF00593">
    <property type="entry name" value="TonB_dep_Rec_b-barrel"/>
    <property type="match status" value="1"/>
</dbReference>
<dbReference type="GO" id="GO:0009279">
    <property type="term" value="C:cell outer membrane"/>
    <property type="evidence" value="ECO:0007669"/>
    <property type="project" value="UniProtKB-SubCell"/>
</dbReference>
<keyword evidence="2 4" id="KW-0472">Membrane</keyword>
<evidence type="ECO:0000259" key="6">
    <source>
        <dbReference type="Pfam" id="PF00593"/>
    </source>
</evidence>
<dbReference type="EMBL" id="BMGH01000001">
    <property type="protein sequence ID" value="GGD00850.1"/>
    <property type="molecule type" value="Genomic_DNA"/>
</dbReference>
<dbReference type="PANTHER" id="PTHR40980">
    <property type="entry name" value="PLUG DOMAIN-CONTAINING PROTEIN"/>
    <property type="match status" value="1"/>
</dbReference>
<dbReference type="InterPro" id="IPR012910">
    <property type="entry name" value="Plug_dom"/>
</dbReference>
<evidence type="ECO:0000256" key="2">
    <source>
        <dbReference type="ARBA" id="ARBA00023136"/>
    </source>
</evidence>
<sequence>MGKNTRLTKSLKWFAMASTAAVAVSAGAAFAQDDEEDVITIKGELRQSLEESLAVKKNNEVVSDALVGVEIGDLPDLSIAETLERITGVTSDRFKGGASELSVRGLGAYLGSSVINGREISSGSDGRDVNFGQFPSELIGGAVVYKSQQASFVEGGISGIIELQTLRPLEYGKRRFQVQGLLGYSDYEQRVAEGQDFSKRITGSYTDQFETGIGDIGIAIGGQIRDDTAPEDIYTSSSTFRPCNTIEGIDGNNNCSFDPDGGAADTYFVSNQYIYRAMQTESDRDAIMANVQWQPNAQWDINLDAQWSDRSDIEKRGNLVIADGRRDIVPLDISESGALNAWTTETRIENQSVWRVRDETYTGFGLNAEWSGDNLVLSGDVGYSKTERRQDELDMRIRTNDRVIAQLDSRGENIPTLTFLDVSDVEDDTGLTFDLDNHDLYDNGARARRRLENIDDEILAVRFDGEYFLEGNFFTSLEAGVRYATRERFHDDGIDATVGLVEDNYFSAAAIAARRDSFIVEDLFEGADTPMEGMTWATWNPEELFIALTGSRDAGLPTGSTLSPSDTDVKEDTFAVYAQGNFETEMFSLPAYGNIGLRAIKTEIESVGISSALATSLGDDPDTVIVEPVGDPISNVEENDFWSILPSANLTLETSETTLLRFAAYRALARPDMEAMSAALSFDDSADLDSIAAIVSASGNPFIEPLESTNFDISYEWYFDDDTAFSAAFYAKQLETGIETVQETVVLNVDGTATPVLIGRSGNSDESSSLMGIELSFQHVFDHLPSPFDGFGVRAGHNYADSDFEFPDPTIPDGTNALADFTKPANIPGYSQNSTNLAVFWEKYGASVRLAYKARSSYFKPFRNDANRYTEAQDFLDFSASYDITDAIQIRFQGLNLLDEPNIFYRPTNDSLAQADYSGRRFFVGLRGKF</sequence>
<dbReference type="NCBIfam" id="TIGR01782">
    <property type="entry name" value="TonB-Xanth-Caul"/>
    <property type="match status" value="1"/>
</dbReference>
<comment type="subcellular location">
    <subcellularLocation>
        <location evidence="1 4">Cell outer membrane</location>
    </subcellularLocation>
</comment>
<dbReference type="AlphaFoldDB" id="A0A8J2V5E1"/>
<feature type="chain" id="PRO_5035211536" description="TonB-dependent receptor" evidence="5">
    <location>
        <begin position="32"/>
        <end position="930"/>
    </location>
</feature>
<feature type="domain" description="TonB-dependent receptor-like beta-barrel" evidence="6">
    <location>
        <begin position="417"/>
        <end position="897"/>
    </location>
</feature>
<comment type="caution">
    <text evidence="8">The sequence shown here is derived from an EMBL/GenBank/DDBJ whole genome shotgun (WGS) entry which is preliminary data.</text>
</comment>
<evidence type="ECO:0000259" key="7">
    <source>
        <dbReference type="Pfam" id="PF07715"/>
    </source>
</evidence>
<reference evidence="8" key="1">
    <citation type="journal article" date="2014" name="Int. J. Syst. Evol. Microbiol.">
        <title>Complete genome sequence of Corynebacterium casei LMG S-19264T (=DSM 44701T), isolated from a smear-ripened cheese.</title>
        <authorList>
            <consortium name="US DOE Joint Genome Institute (JGI-PGF)"/>
            <person name="Walter F."/>
            <person name="Albersmeier A."/>
            <person name="Kalinowski J."/>
            <person name="Ruckert C."/>
        </authorList>
    </citation>
    <scope>NUCLEOTIDE SEQUENCE</scope>
    <source>
        <strain evidence="8">CGMCC 1.12921</strain>
    </source>
</reference>
<evidence type="ECO:0000256" key="1">
    <source>
        <dbReference type="ARBA" id="ARBA00004442"/>
    </source>
</evidence>
<dbReference type="InterPro" id="IPR000531">
    <property type="entry name" value="Beta-barrel_TonB"/>
</dbReference>
<evidence type="ECO:0000256" key="5">
    <source>
        <dbReference type="SAM" id="SignalP"/>
    </source>
</evidence>
<dbReference type="InterPro" id="IPR010104">
    <property type="entry name" value="TonB_rcpt_bac"/>
</dbReference>
<accession>A0A8J2V5E1</accession>
<reference evidence="8" key="2">
    <citation type="submission" date="2020-09" db="EMBL/GenBank/DDBJ databases">
        <authorList>
            <person name="Sun Q."/>
            <person name="Zhou Y."/>
        </authorList>
    </citation>
    <scope>NUCLEOTIDE SEQUENCE</scope>
    <source>
        <strain evidence="8">CGMCC 1.12921</strain>
    </source>
</reference>